<dbReference type="GO" id="GO:0015297">
    <property type="term" value="F:antiporter activity"/>
    <property type="evidence" value="ECO:0007669"/>
    <property type="project" value="UniProtKB-KW"/>
</dbReference>
<feature type="transmembrane region" description="Helical" evidence="9">
    <location>
        <begin position="340"/>
        <end position="361"/>
    </location>
</feature>
<reference evidence="11" key="1">
    <citation type="journal article" date="2021" name="PeerJ">
        <title>Extensive microbial diversity within the chicken gut microbiome revealed by metagenomics and culture.</title>
        <authorList>
            <person name="Gilroy R."/>
            <person name="Ravi A."/>
            <person name="Getino M."/>
            <person name="Pursley I."/>
            <person name="Horton D.L."/>
            <person name="Alikhan N.F."/>
            <person name="Baker D."/>
            <person name="Gharbi K."/>
            <person name="Hall N."/>
            <person name="Watson M."/>
            <person name="Adriaenssens E.M."/>
            <person name="Foster-Nyarko E."/>
            <person name="Jarju S."/>
            <person name="Secka A."/>
            <person name="Antonio M."/>
            <person name="Oren A."/>
            <person name="Chaudhuri R.R."/>
            <person name="La Ragione R."/>
            <person name="Hildebrand F."/>
            <person name="Pallen M.J."/>
        </authorList>
    </citation>
    <scope>NUCLEOTIDE SEQUENCE</scope>
    <source>
        <strain evidence="11">CHK198-12963</strain>
    </source>
</reference>
<name>A0A9D2TDU0_9FIRM</name>
<evidence type="ECO:0000256" key="5">
    <source>
        <dbReference type="ARBA" id="ARBA00022692"/>
    </source>
</evidence>
<evidence type="ECO:0000259" key="10">
    <source>
        <dbReference type="Pfam" id="PF03553"/>
    </source>
</evidence>
<dbReference type="InterPro" id="IPR018461">
    <property type="entry name" value="Na/H_Antiport_NhaC-like_C"/>
</dbReference>
<evidence type="ECO:0000256" key="1">
    <source>
        <dbReference type="ARBA" id="ARBA00004651"/>
    </source>
</evidence>
<dbReference type="Pfam" id="PF03553">
    <property type="entry name" value="Na_H_antiporter"/>
    <property type="match status" value="1"/>
</dbReference>
<dbReference type="AlphaFoldDB" id="A0A9D2TDU0"/>
<feature type="domain" description="Na+/H+ antiporter NhaC-like C-terminal" evidence="10">
    <location>
        <begin position="155"/>
        <end position="448"/>
    </location>
</feature>
<dbReference type="Proteomes" id="UP000823863">
    <property type="component" value="Unassembled WGS sequence"/>
</dbReference>
<gene>
    <name evidence="11" type="primary">nhaC</name>
    <name evidence="11" type="ORF">H9931_01960</name>
</gene>
<reference evidence="11" key="2">
    <citation type="submission" date="2021-04" db="EMBL/GenBank/DDBJ databases">
        <authorList>
            <person name="Gilroy R."/>
        </authorList>
    </citation>
    <scope>NUCLEOTIDE SEQUENCE</scope>
    <source>
        <strain evidence="11">CHK198-12963</strain>
    </source>
</reference>
<comment type="subcellular location">
    <subcellularLocation>
        <location evidence="1">Cell membrane</location>
        <topology evidence="1">Multi-pass membrane protein</topology>
    </subcellularLocation>
</comment>
<dbReference type="NCBIfam" id="TIGR00931">
    <property type="entry name" value="antiport_nhaC"/>
    <property type="match status" value="1"/>
</dbReference>
<evidence type="ECO:0000256" key="2">
    <source>
        <dbReference type="ARBA" id="ARBA00022448"/>
    </source>
</evidence>
<evidence type="ECO:0000256" key="9">
    <source>
        <dbReference type="SAM" id="Phobius"/>
    </source>
</evidence>
<keyword evidence="6 9" id="KW-1133">Transmembrane helix</keyword>
<feature type="transmembrane region" description="Helical" evidence="9">
    <location>
        <begin position="180"/>
        <end position="205"/>
    </location>
</feature>
<feature type="transmembrane region" description="Helical" evidence="9">
    <location>
        <begin position="305"/>
        <end position="328"/>
    </location>
</feature>
<evidence type="ECO:0000256" key="7">
    <source>
        <dbReference type="ARBA" id="ARBA00023136"/>
    </source>
</evidence>
<dbReference type="EMBL" id="DWWB01000007">
    <property type="protein sequence ID" value="HJC65471.1"/>
    <property type="molecule type" value="Genomic_DNA"/>
</dbReference>
<protein>
    <submittedName>
        <fullName evidence="11">Na+/H+ antiporter NhaC</fullName>
    </submittedName>
</protein>
<keyword evidence="2" id="KW-0813">Transport</keyword>
<dbReference type="InterPro" id="IPR052180">
    <property type="entry name" value="NhaC_Na-H+_Antiporter"/>
</dbReference>
<dbReference type="PANTHER" id="PTHR33451">
    <property type="entry name" value="MALATE-2H(+)/NA(+)-LACTATE ANTIPORTER"/>
    <property type="match status" value="1"/>
</dbReference>
<keyword evidence="7 9" id="KW-0472">Membrane</keyword>
<feature type="transmembrane region" description="Helical" evidence="9">
    <location>
        <begin position="30"/>
        <end position="50"/>
    </location>
</feature>
<feature type="transmembrane region" description="Helical" evidence="9">
    <location>
        <begin position="6"/>
        <end position="25"/>
    </location>
</feature>
<evidence type="ECO:0000256" key="8">
    <source>
        <dbReference type="ARBA" id="ARBA00038435"/>
    </source>
</evidence>
<dbReference type="GO" id="GO:0005886">
    <property type="term" value="C:plasma membrane"/>
    <property type="evidence" value="ECO:0007669"/>
    <property type="project" value="UniProtKB-SubCell"/>
</dbReference>
<evidence type="ECO:0000313" key="11">
    <source>
        <dbReference type="EMBL" id="HJC65471.1"/>
    </source>
</evidence>
<feature type="transmembrane region" description="Helical" evidence="9">
    <location>
        <begin position="130"/>
        <end position="159"/>
    </location>
</feature>
<proteinExistence type="inferred from homology"/>
<feature type="transmembrane region" description="Helical" evidence="9">
    <location>
        <begin position="225"/>
        <end position="246"/>
    </location>
</feature>
<dbReference type="InterPro" id="IPR004770">
    <property type="entry name" value="Na/H_antiport_NhaC"/>
</dbReference>
<evidence type="ECO:0000256" key="3">
    <source>
        <dbReference type="ARBA" id="ARBA00022449"/>
    </source>
</evidence>
<evidence type="ECO:0000313" key="12">
    <source>
        <dbReference type="Proteomes" id="UP000823863"/>
    </source>
</evidence>
<keyword evidence="3" id="KW-0050">Antiport</keyword>
<feature type="transmembrane region" description="Helical" evidence="9">
    <location>
        <begin position="253"/>
        <end position="271"/>
    </location>
</feature>
<sequence>MKTLTFGQALAGFILPLIAVISLVLTGNNIVIALFAAVLVESFYCLFRGFKWSQIEDALIQGGSGMLGAILIMILVGIMIAVWMASGTIPSLLYYGMKIISPSIFLPVTFLLCMLTALATGTSWGSAGTMGIALIGVAAGMGMPLPLAAGAIIAGAIIGDKMSPLSDSVLLASASSGTPVFDLIPCMFYTTVPLGILCFIIYWILGGRYASGSMDMEAITTLTQGLNSAFHINPVMLVPLIIVLIMSAKKCPGFLTFTCGILTGILLAVLFQGQSLNQVLNYAVNGYVCESGLESLDSLLSRGGALSMGQIVFASLMAGMFSGSLKYLGTLEVLMSKLKLVVKNSTSLVITTVGVCVLLMLGGGGQYSTLTLPGAAFGDFYKEMDVHSAVLGRTMEDVGTMIEPIIPWTVSGIYYSGLFGVTVAEYFPYTIIAFLSPLLAILNAVLGIGIFHCSDQIHYHPFWRRKDK</sequence>
<keyword evidence="4" id="KW-1003">Cell membrane</keyword>
<feature type="transmembrane region" description="Helical" evidence="9">
    <location>
        <begin position="426"/>
        <end position="451"/>
    </location>
</feature>
<accession>A0A9D2TDU0</accession>
<keyword evidence="5 9" id="KW-0812">Transmembrane</keyword>
<dbReference type="PANTHER" id="PTHR33451:SF3">
    <property type="entry name" value="MALATE-2H(+)_NA(+)-LACTATE ANTIPORTER"/>
    <property type="match status" value="1"/>
</dbReference>
<comment type="similarity">
    <text evidence="8">Belongs to the NhaC Na(+)/H(+) (TC 2.A.35) antiporter family.</text>
</comment>
<feature type="transmembrane region" description="Helical" evidence="9">
    <location>
        <begin position="104"/>
        <end position="124"/>
    </location>
</feature>
<organism evidence="11 12">
    <name type="scientific">Candidatus Enterocloster excrementigallinarum</name>
    <dbReference type="NCBI Taxonomy" id="2838558"/>
    <lineage>
        <taxon>Bacteria</taxon>
        <taxon>Bacillati</taxon>
        <taxon>Bacillota</taxon>
        <taxon>Clostridia</taxon>
        <taxon>Lachnospirales</taxon>
        <taxon>Lachnospiraceae</taxon>
        <taxon>Enterocloster</taxon>
    </lineage>
</organism>
<feature type="transmembrane region" description="Helical" evidence="9">
    <location>
        <begin position="70"/>
        <end position="95"/>
    </location>
</feature>
<evidence type="ECO:0000256" key="4">
    <source>
        <dbReference type="ARBA" id="ARBA00022475"/>
    </source>
</evidence>
<evidence type="ECO:0000256" key="6">
    <source>
        <dbReference type="ARBA" id="ARBA00022989"/>
    </source>
</evidence>
<comment type="caution">
    <text evidence="11">The sequence shown here is derived from an EMBL/GenBank/DDBJ whole genome shotgun (WGS) entry which is preliminary data.</text>
</comment>